<evidence type="ECO:0000313" key="2">
    <source>
        <dbReference type="Proteomes" id="UP000577362"/>
    </source>
</evidence>
<dbReference type="AlphaFoldDB" id="A0A840BX46"/>
<dbReference type="RefSeq" id="WP_183316920.1">
    <property type="nucleotide sequence ID" value="NZ_JACIEN010000003.1"/>
</dbReference>
<dbReference type="SUPFAM" id="SSF109604">
    <property type="entry name" value="HD-domain/PDEase-like"/>
    <property type="match status" value="1"/>
</dbReference>
<gene>
    <name evidence="1" type="ORF">GGR16_002658</name>
</gene>
<dbReference type="EMBL" id="JACIEN010000003">
    <property type="protein sequence ID" value="MBB4017624.1"/>
    <property type="molecule type" value="Genomic_DNA"/>
</dbReference>
<accession>A0A840BX46</accession>
<evidence type="ECO:0000313" key="1">
    <source>
        <dbReference type="EMBL" id="MBB4017624.1"/>
    </source>
</evidence>
<keyword evidence="2" id="KW-1185">Reference proteome</keyword>
<sequence>MDTRKGDWMQTYTGRQFWPLDPRPDDVDIDDIAHALGNLCRYNGHCRAFYSVAEHSVLVAERASPPNKLAALLHDAAEAYLCDLPRPVKRSVSGYAEAEAAVERAIAAKFGVPHPWPAEVKDLDNRILHDEKAQLMRPEPAPWRLPGEPLGVTLHLWRPKAAAAHFKLMFYRLVNGAPQSWLS</sequence>
<name>A0A840BX46_9HYPH</name>
<organism evidence="1 2">
    <name type="scientific">Chelatococcus caeni</name>
    <dbReference type="NCBI Taxonomy" id="1348468"/>
    <lineage>
        <taxon>Bacteria</taxon>
        <taxon>Pseudomonadati</taxon>
        <taxon>Pseudomonadota</taxon>
        <taxon>Alphaproteobacteria</taxon>
        <taxon>Hyphomicrobiales</taxon>
        <taxon>Chelatococcaceae</taxon>
        <taxon>Chelatococcus</taxon>
    </lineage>
</organism>
<comment type="caution">
    <text evidence="1">The sequence shown here is derived from an EMBL/GenBank/DDBJ whole genome shotgun (WGS) entry which is preliminary data.</text>
</comment>
<evidence type="ECO:0008006" key="3">
    <source>
        <dbReference type="Google" id="ProtNLM"/>
    </source>
</evidence>
<protein>
    <recommendedName>
        <fullName evidence="3">Phosphohydrolase</fullName>
    </recommendedName>
</protein>
<proteinExistence type="predicted"/>
<reference evidence="1 2" key="1">
    <citation type="submission" date="2020-08" db="EMBL/GenBank/DDBJ databases">
        <title>Genomic Encyclopedia of Type Strains, Phase IV (KMG-IV): sequencing the most valuable type-strain genomes for metagenomic binning, comparative biology and taxonomic classification.</title>
        <authorList>
            <person name="Goeker M."/>
        </authorList>
    </citation>
    <scope>NUCLEOTIDE SEQUENCE [LARGE SCALE GENOMIC DNA]</scope>
    <source>
        <strain evidence="1 2">DSM 103737</strain>
    </source>
</reference>
<dbReference type="Gene3D" id="1.10.3210.10">
    <property type="entry name" value="Hypothetical protein af1432"/>
    <property type="match status" value="1"/>
</dbReference>
<dbReference type="Proteomes" id="UP000577362">
    <property type="component" value="Unassembled WGS sequence"/>
</dbReference>